<reference evidence="1" key="1">
    <citation type="submission" date="2022-11" db="EMBL/GenBank/DDBJ databases">
        <title>Chromosome-level genome of Pogonophryne albipinna.</title>
        <authorList>
            <person name="Jo E."/>
        </authorList>
    </citation>
    <scope>NUCLEOTIDE SEQUENCE</scope>
    <source>
        <strain evidence="1">SGF0006</strain>
        <tissue evidence="1">Muscle</tissue>
    </source>
</reference>
<organism evidence="1 2">
    <name type="scientific">Pogonophryne albipinna</name>
    <dbReference type="NCBI Taxonomy" id="1090488"/>
    <lineage>
        <taxon>Eukaryota</taxon>
        <taxon>Metazoa</taxon>
        <taxon>Chordata</taxon>
        <taxon>Craniata</taxon>
        <taxon>Vertebrata</taxon>
        <taxon>Euteleostomi</taxon>
        <taxon>Actinopterygii</taxon>
        <taxon>Neopterygii</taxon>
        <taxon>Teleostei</taxon>
        <taxon>Neoteleostei</taxon>
        <taxon>Acanthomorphata</taxon>
        <taxon>Eupercaria</taxon>
        <taxon>Perciformes</taxon>
        <taxon>Notothenioidei</taxon>
        <taxon>Pogonophryne</taxon>
    </lineage>
</organism>
<dbReference type="Proteomes" id="UP001219934">
    <property type="component" value="Unassembled WGS sequence"/>
</dbReference>
<evidence type="ECO:0000313" key="1">
    <source>
        <dbReference type="EMBL" id="KAJ4938948.1"/>
    </source>
</evidence>
<dbReference type="AlphaFoldDB" id="A0AAD6BA18"/>
<proteinExistence type="predicted"/>
<comment type="caution">
    <text evidence="1">The sequence shown here is derived from an EMBL/GenBank/DDBJ whole genome shotgun (WGS) entry which is preliminary data.</text>
</comment>
<dbReference type="EMBL" id="JAPTMU010000008">
    <property type="protein sequence ID" value="KAJ4938948.1"/>
    <property type="molecule type" value="Genomic_DNA"/>
</dbReference>
<keyword evidence="2" id="KW-1185">Reference proteome</keyword>
<sequence>MKVRSRPAASLCFSSYWQPIQINKALCGEAANGIQSGASERGFRAGLQSDARWLRLPCVVQGLRDYMSLCCE</sequence>
<evidence type="ECO:0000313" key="2">
    <source>
        <dbReference type="Proteomes" id="UP001219934"/>
    </source>
</evidence>
<protein>
    <submittedName>
        <fullName evidence="1">Uncharacterized protein</fullName>
    </submittedName>
</protein>
<name>A0AAD6BA18_9TELE</name>
<gene>
    <name evidence="1" type="ORF">JOQ06_028413</name>
</gene>
<accession>A0AAD6BA18</accession>